<keyword evidence="8" id="KW-0560">Oxidoreductase</keyword>
<dbReference type="SUPFAM" id="SSF49468">
    <property type="entry name" value="VHL"/>
    <property type="match status" value="1"/>
</dbReference>
<dbReference type="InterPro" id="IPR003582">
    <property type="entry name" value="ShKT_dom"/>
</dbReference>
<dbReference type="GO" id="GO:0005506">
    <property type="term" value="F:iron ion binding"/>
    <property type="evidence" value="ECO:0007669"/>
    <property type="project" value="InterPro"/>
</dbReference>
<evidence type="ECO:0000259" key="13">
    <source>
        <dbReference type="PROSITE" id="PS51670"/>
    </source>
</evidence>
<keyword evidence="5" id="KW-0479">Metal-binding</keyword>
<comment type="caution">
    <text evidence="14">The sequence shown here is derived from an EMBL/GenBank/DDBJ whole genome shotgun (WGS) entry which is preliminary data.</text>
</comment>
<protein>
    <recommendedName>
        <fullName evidence="16">Procollagen-proline 4-dioxygenase</fullName>
    </recommendedName>
</protein>
<dbReference type="InterPro" id="IPR044862">
    <property type="entry name" value="Pro_4_hyd_alph_FE2OG_OXY"/>
</dbReference>
<dbReference type="PROSITE" id="PS51471">
    <property type="entry name" value="FE2OG_OXY"/>
    <property type="match status" value="1"/>
</dbReference>
<evidence type="ECO:0000256" key="11">
    <source>
        <dbReference type="SAM" id="SignalP"/>
    </source>
</evidence>
<keyword evidence="10" id="KW-0472">Membrane</keyword>
<dbReference type="InterPro" id="IPR006620">
    <property type="entry name" value="Pro_4_hyd_alph"/>
</dbReference>
<evidence type="ECO:0000256" key="2">
    <source>
        <dbReference type="ARBA" id="ARBA00004167"/>
    </source>
</evidence>
<dbReference type="Gene3D" id="1.10.10.1940">
    <property type="match status" value="1"/>
</dbReference>
<evidence type="ECO:0000256" key="1">
    <source>
        <dbReference type="ARBA" id="ARBA00001961"/>
    </source>
</evidence>
<evidence type="ECO:0008006" key="16">
    <source>
        <dbReference type="Google" id="ProtNLM"/>
    </source>
</evidence>
<keyword evidence="7" id="KW-1133">Transmembrane helix</keyword>
<evidence type="ECO:0000256" key="7">
    <source>
        <dbReference type="ARBA" id="ARBA00022989"/>
    </source>
</evidence>
<sequence length="465" mass="52050">MRFSCTAWRIIPLLLCPACLAGPSTCGDTHNRCLQWAHEGKCTNAGDKKYMRQNCAASCEFCAIEDQVCDAESKTCMAESSNPIRQVDKPMTFTWWHKLESGPMTVEWISPSDEAVLLGTLEPGSSHVVNTFPDHVFRLRDAGTERVILTIRMFPGHDSMLVEQPFLDMIADCEDRPAENWSGSCAAQAEQGECLRNPGFMTVFCSASCHACHLRAREQRCTRQNLDMGQRPILQPGDMDALFEGFESRWSEYNATVLHRSPWIVTFDNFLKDDEIEGLLGQVEGKYERSSDLGVADKFGDNAKIISDVRTSNTAWCTADCETTPGPAAILERIVKIINVPLTNFESIQVLRYQTDEYYKQHHDGSDGDNDLPGGPRIYTFFLYLSDVEEGGETFFPKLNLTMKPRKGSALLWPSVLSDRPSSMDSLTSHAALPVTKGLKLAANTWVHLFNNRVPNRWGCTGPIR</sequence>
<feature type="domain" description="Fe2OG dioxygenase" evidence="12">
    <location>
        <begin position="344"/>
        <end position="449"/>
    </location>
</feature>
<evidence type="ECO:0000259" key="12">
    <source>
        <dbReference type="PROSITE" id="PS51471"/>
    </source>
</evidence>
<dbReference type="InterPro" id="IPR036208">
    <property type="entry name" value="VHL_sf"/>
</dbReference>
<dbReference type="PANTHER" id="PTHR10869">
    <property type="entry name" value="PROLYL 4-HYDROXYLASE ALPHA SUBUNIT"/>
    <property type="match status" value="1"/>
</dbReference>
<dbReference type="Pfam" id="PF13640">
    <property type="entry name" value="2OG-FeII_Oxy_3"/>
    <property type="match status" value="1"/>
</dbReference>
<keyword evidence="6" id="KW-0223">Dioxygenase</keyword>
<gene>
    <name evidence="14" type="ORF">PGLA1383_LOCUS48677</name>
</gene>
<feature type="signal peptide" evidence="11">
    <location>
        <begin position="1"/>
        <end position="21"/>
    </location>
</feature>
<evidence type="ECO:0000256" key="5">
    <source>
        <dbReference type="ARBA" id="ARBA00022723"/>
    </source>
</evidence>
<keyword evidence="15" id="KW-1185">Reference proteome</keyword>
<evidence type="ECO:0000256" key="9">
    <source>
        <dbReference type="ARBA" id="ARBA00023004"/>
    </source>
</evidence>
<feature type="domain" description="ShKT" evidence="13">
    <location>
        <begin position="26"/>
        <end position="62"/>
    </location>
</feature>
<dbReference type="EMBL" id="CAJNNV010030516">
    <property type="protein sequence ID" value="CAE8632747.1"/>
    <property type="molecule type" value="Genomic_DNA"/>
</dbReference>
<evidence type="ECO:0000256" key="8">
    <source>
        <dbReference type="ARBA" id="ARBA00023002"/>
    </source>
</evidence>
<dbReference type="GO" id="GO:0005783">
    <property type="term" value="C:endoplasmic reticulum"/>
    <property type="evidence" value="ECO:0007669"/>
    <property type="project" value="TreeGrafter"/>
</dbReference>
<dbReference type="Gene3D" id="2.60.120.620">
    <property type="entry name" value="q2cbj1_9rhob like domain"/>
    <property type="match status" value="1"/>
</dbReference>
<dbReference type="Proteomes" id="UP000654075">
    <property type="component" value="Unassembled WGS sequence"/>
</dbReference>
<accession>A0A813H4T0</accession>
<dbReference type="InterPro" id="IPR037140">
    <property type="entry name" value="VHL_beta_dom_sf"/>
</dbReference>
<organism evidence="14 15">
    <name type="scientific">Polarella glacialis</name>
    <name type="common">Dinoflagellate</name>
    <dbReference type="NCBI Taxonomy" id="89957"/>
    <lineage>
        <taxon>Eukaryota</taxon>
        <taxon>Sar</taxon>
        <taxon>Alveolata</taxon>
        <taxon>Dinophyceae</taxon>
        <taxon>Suessiales</taxon>
        <taxon>Suessiaceae</taxon>
        <taxon>Polarella</taxon>
    </lineage>
</organism>
<dbReference type="GO" id="GO:0031418">
    <property type="term" value="F:L-ascorbic acid binding"/>
    <property type="evidence" value="ECO:0007669"/>
    <property type="project" value="InterPro"/>
</dbReference>
<evidence type="ECO:0000256" key="10">
    <source>
        <dbReference type="ARBA" id="ARBA00023136"/>
    </source>
</evidence>
<comment type="cofactor">
    <cofactor evidence="1">
        <name>L-ascorbate</name>
        <dbReference type="ChEBI" id="CHEBI:38290"/>
    </cofactor>
</comment>
<evidence type="ECO:0000256" key="3">
    <source>
        <dbReference type="ARBA" id="ARBA00004308"/>
    </source>
</evidence>
<dbReference type="InterPro" id="IPR005123">
    <property type="entry name" value="Oxoglu/Fe-dep_dioxygenase_dom"/>
</dbReference>
<comment type="subcellular location">
    <subcellularLocation>
        <location evidence="3">Endomembrane system</location>
    </subcellularLocation>
    <subcellularLocation>
        <location evidence="2">Membrane</location>
        <topology evidence="2">Single-pass membrane protein</topology>
    </subcellularLocation>
</comment>
<dbReference type="PANTHER" id="PTHR10869:SF233">
    <property type="entry name" value="FE2OG DIOXYGENASE DOMAIN-CONTAINING PROTEIN"/>
    <property type="match status" value="1"/>
</dbReference>
<name>A0A813H4T0_POLGL</name>
<dbReference type="GO" id="GO:0016020">
    <property type="term" value="C:membrane"/>
    <property type="evidence" value="ECO:0007669"/>
    <property type="project" value="UniProtKB-SubCell"/>
</dbReference>
<evidence type="ECO:0000313" key="15">
    <source>
        <dbReference type="Proteomes" id="UP000654075"/>
    </source>
</evidence>
<feature type="domain" description="ShKT" evidence="13">
    <location>
        <begin position="173"/>
        <end position="212"/>
    </location>
</feature>
<feature type="chain" id="PRO_5032442781" description="Procollagen-proline 4-dioxygenase" evidence="11">
    <location>
        <begin position="22"/>
        <end position="465"/>
    </location>
</feature>
<dbReference type="Gene3D" id="2.60.40.780">
    <property type="entry name" value="von Hippel-Lindau disease tumour suppressor, beta domain"/>
    <property type="match status" value="1"/>
</dbReference>
<dbReference type="SMART" id="SM00254">
    <property type="entry name" value="ShKT"/>
    <property type="match status" value="2"/>
</dbReference>
<evidence type="ECO:0000313" key="14">
    <source>
        <dbReference type="EMBL" id="CAE8632747.1"/>
    </source>
</evidence>
<dbReference type="AlphaFoldDB" id="A0A813H4T0"/>
<proteinExistence type="predicted"/>
<dbReference type="OrthoDB" id="407973at2759"/>
<keyword evidence="4" id="KW-0812">Transmembrane</keyword>
<evidence type="ECO:0000256" key="6">
    <source>
        <dbReference type="ARBA" id="ARBA00022964"/>
    </source>
</evidence>
<dbReference type="InterPro" id="IPR045054">
    <property type="entry name" value="P4HA-like"/>
</dbReference>
<keyword evidence="11" id="KW-0732">Signal</keyword>
<dbReference type="GO" id="GO:0004656">
    <property type="term" value="F:procollagen-proline 4-dioxygenase activity"/>
    <property type="evidence" value="ECO:0007669"/>
    <property type="project" value="TreeGrafter"/>
</dbReference>
<dbReference type="Pfam" id="PF01549">
    <property type="entry name" value="ShK"/>
    <property type="match status" value="2"/>
</dbReference>
<reference evidence="14" key="1">
    <citation type="submission" date="2021-02" db="EMBL/GenBank/DDBJ databases">
        <authorList>
            <person name="Dougan E. K."/>
            <person name="Rhodes N."/>
            <person name="Thang M."/>
            <person name="Chan C."/>
        </authorList>
    </citation>
    <scope>NUCLEOTIDE SEQUENCE</scope>
</reference>
<dbReference type="SMART" id="SM00702">
    <property type="entry name" value="P4Hc"/>
    <property type="match status" value="1"/>
</dbReference>
<dbReference type="OMA" id="CAKNERY"/>
<evidence type="ECO:0000256" key="4">
    <source>
        <dbReference type="ARBA" id="ARBA00022692"/>
    </source>
</evidence>
<dbReference type="PROSITE" id="PS51670">
    <property type="entry name" value="SHKT"/>
    <property type="match status" value="2"/>
</dbReference>
<keyword evidence="9" id="KW-0408">Iron</keyword>